<protein>
    <submittedName>
        <fullName evidence="2">DNA/RNA polymerases superfamily protein</fullName>
    </submittedName>
</protein>
<dbReference type="Proteomes" id="UP000436088">
    <property type="component" value="Unassembled WGS sequence"/>
</dbReference>
<dbReference type="InterPro" id="IPR012337">
    <property type="entry name" value="RNaseH-like_sf"/>
</dbReference>
<gene>
    <name evidence="2" type="ORF">F3Y22_tig00000340pilonHSYRG01419</name>
</gene>
<feature type="domain" description="RNase H type-1" evidence="1">
    <location>
        <begin position="99"/>
        <end position="217"/>
    </location>
</feature>
<reference evidence="2" key="1">
    <citation type="submission" date="2019-09" db="EMBL/GenBank/DDBJ databases">
        <title>Draft genome information of white flower Hibiscus syriacus.</title>
        <authorList>
            <person name="Kim Y.-M."/>
        </authorList>
    </citation>
    <scope>NUCLEOTIDE SEQUENCE [LARGE SCALE GENOMIC DNA]</scope>
    <source>
        <strain evidence="2">YM2019G1</strain>
    </source>
</reference>
<organism evidence="2 3">
    <name type="scientific">Hibiscus syriacus</name>
    <name type="common">Rose of Sharon</name>
    <dbReference type="NCBI Taxonomy" id="106335"/>
    <lineage>
        <taxon>Eukaryota</taxon>
        <taxon>Viridiplantae</taxon>
        <taxon>Streptophyta</taxon>
        <taxon>Embryophyta</taxon>
        <taxon>Tracheophyta</taxon>
        <taxon>Spermatophyta</taxon>
        <taxon>Magnoliopsida</taxon>
        <taxon>eudicotyledons</taxon>
        <taxon>Gunneridae</taxon>
        <taxon>Pentapetalae</taxon>
        <taxon>rosids</taxon>
        <taxon>malvids</taxon>
        <taxon>Malvales</taxon>
        <taxon>Malvaceae</taxon>
        <taxon>Malvoideae</taxon>
        <taxon>Hibiscus</taxon>
    </lineage>
</organism>
<dbReference type="EMBL" id="VEPZ02000032">
    <property type="protein sequence ID" value="KAE8735729.1"/>
    <property type="molecule type" value="Genomic_DNA"/>
</dbReference>
<dbReference type="GO" id="GO:0045053">
    <property type="term" value="P:protein retention in Golgi apparatus"/>
    <property type="evidence" value="ECO:0007669"/>
    <property type="project" value="TreeGrafter"/>
</dbReference>
<dbReference type="PANTHER" id="PTHR16166:SF143">
    <property type="entry name" value="PROTEIN SORTING-ASSOCIATED PROTEIN, PUTATIVE (DUF1162)-RELATED"/>
    <property type="match status" value="1"/>
</dbReference>
<keyword evidence="3" id="KW-1185">Reference proteome</keyword>
<dbReference type="GO" id="GO:0004523">
    <property type="term" value="F:RNA-DNA hybrid ribonuclease activity"/>
    <property type="evidence" value="ECO:0007669"/>
    <property type="project" value="InterPro"/>
</dbReference>
<proteinExistence type="predicted"/>
<dbReference type="SUPFAM" id="SSF53098">
    <property type="entry name" value="Ribonuclease H-like"/>
    <property type="match status" value="1"/>
</dbReference>
<dbReference type="Pfam" id="PF13456">
    <property type="entry name" value="RVT_3"/>
    <property type="match status" value="1"/>
</dbReference>
<name>A0A6A3D959_HIBSY</name>
<dbReference type="InterPro" id="IPR026847">
    <property type="entry name" value="VPS13"/>
</dbReference>
<dbReference type="InterPro" id="IPR044730">
    <property type="entry name" value="RNase_H-like_dom_plant"/>
</dbReference>
<dbReference type="InterPro" id="IPR002156">
    <property type="entry name" value="RNaseH_domain"/>
</dbReference>
<evidence type="ECO:0000313" key="2">
    <source>
        <dbReference type="EMBL" id="KAE8735729.1"/>
    </source>
</evidence>
<dbReference type="PANTHER" id="PTHR16166">
    <property type="entry name" value="VACUOLAR PROTEIN SORTING-ASSOCIATED PROTEIN VPS13"/>
    <property type="match status" value="1"/>
</dbReference>
<dbReference type="GO" id="GO:0003676">
    <property type="term" value="F:nucleic acid binding"/>
    <property type="evidence" value="ECO:0007669"/>
    <property type="project" value="InterPro"/>
</dbReference>
<dbReference type="InterPro" id="IPR036397">
    <property type="entry name" value="RNaseH_sf"/>
</dbReference>
<accession>A0A6A3D959</accession>
<dbReference type="GO" id="GO:0006623">
    <property type="term" value="P:protein targeting to vacuole"/>
    <property type="evidence" value="ECO:0007669"/>
    <property type="project" value="TreeGrafter"/>
</dbReference>
<sequence length="1617" mass="180437">MSGLHLNLSKIDDFLAWSGKGVDLFSGKSCRMTLSGSSGGNFQWNKFRLAKWYLAKFPNDNIQADLLVGDPVLADNISVKTSKKKRDLCWTPPEFFKFNVDGTVRGDGMQGGIGGILRDPNASTLITFSTVVEPGPPTFAELKAIKEGIDLYLSSEWVLKGRLILESDCKIAVDWILRPVTAPSFFSSLVGEIGALVSARDIMITLIPRTCNWEADKYTFPPSANCPSQDATMREPCIEENVGEELPSIRVQVDLSPRRDVELSVNVMLQSLEVTYETTFFQDLTEFFIVIKYFEFQHERHASVLFKHFQFLKISSAVSAVLFFICFLSGLVKYVSLVLSSLNGIEDVKSRLLAKAECILSSHKKVGWDVNISNVKINFPSGNAASEEFNMIFELGSFVLASKTKDTLSSSIDGESHIQKNLVDSASISDWLTSCQLEDLYNHFEIKLVDFEVKLTRSNYLHTTSIVEKFCACITFASCIIPDESSLKQFEVYVSVESLDANFSLSIYESVVSLIVLNRQCSRSEPVVLSNTNSIHSVASQPGDPPFSLTLTANINSAKLLVDLANDGEHSSSIVLALRALDVWYSLLEYETCQVSLKGMKVTAHTSGETNNYILCSSGDLYPSNTVNSMSIKLGNASDSLCHENTTTETCFLLYYEAIGSIDFISHKLTVDLNDADLHCYPCIFGLLAGFYDRICSFSACIGAENTSGPTFEAKSTKDMPGFQYQRFGFSNYSEIGASDDTSISMDCFPFVTIYNYSSLGSLESSLRFSVPDWKKSFNLRDNKLSSTNCTLKKGSNQFHSSPLKSNMVTFPLSESSPDASIYAIDINLSGFKLHFHDSSCIVGTITLPTSKSSLSIYDDGMDLVSSSGGVILTSACWTNNCQNFLWGPSSPDLYPILNICVKQRNFGSLSSQLEVRFGIQHTCCVLPFNYLAIIVGYFSLHDWSSNSSVQSKSKSVECMDNQSEIAFICKFEILESTLIIPIISDDHQFLRTDIQRLYGSFMKHCVLSEVLKDIPPECVVPENKIARSNNCLNIFGRGLSLSLLLFEDDCITFIPGTKPRNFPLMTPFSADFWIRIPSELECLSANYSAYTCIMSRIGDCQFFIDDFYFFDGLEALLEIIDQFSLLHDESKAYTSDALQFLRSRRLQKENRAVSLVESSLTFIEVRCYVESLLIKLNRLGKDTLEPVAKAEMNFICSMSLINEMHMNLVLNFFSLKLSSLPNSDILARCSDTSSTTSVLDLSFSKSDPYQNDFCICLPSLNIWLHCSDWTEVLDLFYTYGQKLTKTTKLDSLPGSSAMNRTHPSHNASEHVPQISDKVLSASSNVPLSMMQKTVLILRSENIGITVYFPMHVSGEITEVVFTEEGWQNVSSTGTKGKHCKLLTFTTHCKSTELIISGKNAKFKCILGKTSGSVGSQGDDNANYLPLFHIFQVNVDTEICNIHKKAVQANLGIQCDHLDIWLSHQIFFFLRDVRFDVPGSRSQYNFGSMEFKIQLRRGSLMLSDGRWSCSGPLLEILLRNLLLRASVTQNSMESAVACDLQVNYNNVHKVFWEPFLEPWKFEMEIIRKQELNALMDNSLITDVHLISAGHLNFNFTEPLIEGMSGIELEKGKVDGIS</sequence>
<evidence type="ECO:0000313" key="3">
    <source>
        <dbReference type="Proteomes" id="UP000436088"/>
    </source>
</evidence>
<evidence type="ECO:0000259" key="1">
    <source>
        <dbReference type="Pfam" id="PF13456"/>
    </source>
</evidence>
<comment type="caution">
    <text evidence="2">The sequence shown here is derived from an EMBL/GenBank/DDBJ whole genome shotgun (WGS) entry which is preliminary data.</text>
</comment>
<dbReference type="CDD" id="cd06222">
    <property type="entry name" value="RNase_H_like"/>
    <property type="match status" value="1"/>
</dbReference>
<dbReference type="Gene3D" id="3.30.420.10">
    <property type="entry name" value="Ribonuclease H-like superfamily/Ribonuclease H"/>
    <property type="match status" value="1"/>
</dbReference>